<protein>
    <submittedName>
        <fullName evidence="2">UPF0337 protein</fullName>
    </submittedName>
</protein>
<evidence type="ECO:0000313" key="3">
    <source>
        <dbReference type="Proteomes" id="UP000321051"/>
    </source>
</evidence>
<dbReference type="Proteomes" id="UP000321051">
    <property type="component" value="Unassembled WGS sequence"/>
</dbReference>
<gene>
    <name evidence="2" type="ORF">MHA01_06790</name>
</gene>
<accession>A0A510Y388</accession>
<dbReference type="AlphaFoldDB" id="A0A510Y388"/>
<feature type="region of interest" description="Disordered" evidence="1">
    <location>
        <begin position="1"/>
        <end position="55"/>
    </location>
</feature>
<dbReference type="OrthoDB" id="2941817at2"/>
<dbReference type="SUPFAM" id="SSF69047">
    <property type="entry name" value="Hypothetical protein YjbJ"/>
    <property type="match status" value="1"/>
</dbReference>
<organism evidence="2 3">
    <name type="scientific">Marinococcus halophilus</name>
    <dbReference type="NCBI Taxonomy" id="1371"/>
    <lineage>
        <taxon>Bacteria</taxon>
        <taxon>Bacillati</taxon>
        <taxon>Bacillota</taxon>
        <taxon>Bacilli</taxon>
        <taxon>Bacillales</taxon>
        <taxon>Bacillaceae</taxon>
        <taxon>Marinococcus</taxon>
    </lineage>
</organism>
<sequence>MADKKGLSDKVKGEAKDQAGNAKDDPKMQRDAKKDKVKGEVQNKTGDAKRQDEEK</sequence>
<evidence type="ECO:0000256" key="1">
    <source>
        <dbReference type="SAM" id="MobiDB-lite"/>
    </source>
</evidence>
<evidence type="ECO:0000313" key="2">
    <source>
        <dbReference type="EMBL" id="GEK57774.1"/>
    </source>
</evidence>
<dbReference type="InterPro" id="IPR036629">
    <property type="entry name" value="YjbJ_sf"/>
</dbReference>
<name>A0A510Y388_MARHA</name>
<dbReference type="RefSeq" id="WP_094907675.1">
    <property type="nucleotide sequence ID" value="NZ_BJUN01000002.1"/>
</dbReference>
<keyword evidence="3" id="KW-1185">Reference proteome</keyword>
<dbReference type="Gene3D" id="1.10.1470.10">
    <property type="entry name" value="YjbJ"/>
    <property type="match status" value="1"/>
</dbReference>
<dbReference type="EMBL" id="BJUN01000002">
    <property type="protein sequence ID" value="GEK57774.1"/>
    <property type="molecule type" value="Genomic_DNA"/>
</dbReference>
<comment type="caution">
    <text evidence="2">The sequence shown here is derived from an EMBL/GenBank/DDBJ whole genome shotgun (WGS) entry which is preliminary data.</text>
</comment>
<proteinExistence type="predicted"/>
<reference evidence="2 3" key="1">
    <citation type="submission" date="2019-07" db="EMBL/GenBank/DDBJ databases">
        <title>Whole genome shotgun sequence of Marinococcus halophilus NBRC 102359.</title>
        <authorList>
            <person name="Hosoyama A."/>
            <person name="Uohara A."/>
            <person name="Ohji S."/>
            <person name="Ichikawa N."/>
        </authorList>
    </citation>
    <scope>NUCLEOTIDE SEQUENCE [LARGE SCALE GENOMIC DNA]</scope>
    <source>
        <strain evidence="2 3">NBRC 102359</strain>
    </source>
</reference>